<evidence type="ECO:0000313" key="2">
    <source>
        <dbReference type="Proteomes" id="UP000236413"/>
    </source>
</evidence>
<protein>
    <submittedName>
        <fullName evidence="1">Uncharacterized protein</fullName>
    </submittedName>
</protein>
<dbReference type="Proteomes" id="UP000236413">
    <property type="component" value="Unassembled WGS sequence"/>
</dbReference>
<reference evidence="1 2" key="1">
    <citation type="submission" date="2018-04" db="EMBL/GenBank/DDBJ databases">
        <title>Chryseobacterium oncorhynchi 701B-08T from rainbow trout, and Chryseobacterium viscerum 687B-08T from diseased fish.</title>
        <authorList>
            <person name="Jeong J.-J."/>
            <person name="Lee Y.J."/>
            <person name="Pathiraja D."/>
            <person name="Park B."/>
            <person name="Choi I.-G."/>
            <person name="Kim K.D."/>
        </authorList>
    </citation>
    <scope>NUCLEOTIDE SEQUENCE [LARGE SCALE GENOMIC DNA]</scope>
    <source>
        <strain evidence="1 2">687B-08</strain>
    </source>
</reference>
<dbReference type="EMBL" id="PPEG02000009">
    <property type="protein sequence ID" value="PWN59108.1"/>
    <property type="molecule type" value="Genomic_DNA"/>
</dbReference>
<accession>A0A316WIX2</accession>
<name>A0A316WIX2_9FLAO</name>
<proteinExistence type="predicted"/>
<comment type="caution">
    <text evidence="1">The sequence shown here is derived from an EMBL/GenBank/DDBJ whole genome shotgun (WGS) entry which is preliminary data.</text>
</comment>
<gene>
    <name evidence="1" type="ORF">C1634_021130</name>
</gene>
<dbReference type="AlphaFoldDB" id="A0A316WIX2"/>
<dbReference type="RefSeq" id="WP_103232592.1">
    <property type="nucleotide sequence ID" value="NZ_PPEG02000009.1"/>
</dbReference>
<organism evidence="1 2">
    <name type="scientific">Chryseobacterium viscerum</name>
    <dbReference type="NCBI Taxonomy" id="1037377"/>
    <lineage>
        <taxon>Bacteria</taxon>
        <taxon>Pseudomonadati</taxon>
        <taxon>Bacteroidota</taxon>
        <taxon>Flavobacteriia</taxon>
        <taxon>Flavobacteriales</taxon>
        <taxon>Weeksellaceae</taxon>
        <taxon>Chryseobacterium group</taxon>
        <taxon>Chryseobacterium</taxon>
    </lineage>
</organism>
<evidence type="ECO:0000313" key="1">
    <source>
        <dbReference type="EMBL" id="PWN59108.1"/>
    </source>
</evidence>
<sequence length="400" mass="46426">MQIKAALEKYKIIGDYFAPDYERENEVLTEFKANNQNLSEQQTVELVDLLQSDIEISDKYFVADLLYLYDSFNRELYETLLITAIHYKDPSFNRIFLRPCLRVFGTKEVVDTLSDRFNQANIIERIGISNLVYWLRIYENGNVDKLDHTILKRANQTANLIELYHYKLCYGNKIKHGNNIPDNTEDLIKAIKGNKEYEELLFDKLGWTKNSQMLIENKGIKTDLFYVPPFTLNAGEIIIINLFNGAHFYETEMFLKDIFCGKTHHESAIIHKKMTFAEHFRESKFRDIFYPVTVGEYLKKNANPASPYASKIYETEWINKKIKVNTLTGIPRRLLSLYTTLSNTNNIIFDLVGLGPDAAQETYKIVKEGVKKGGSAILLDGYDDMKNDCTKYIELQWAQA</sequence>